<comment type="similarity">
    <text evidence="4 9">Belongs to the mannonate dehydratase family.</text>
</comment>
<evidence type="ECO:0000256" key="8">
    <source>
        <dbReference type="ARBA" id="ARBA00023239"/>
    </source>
</evidence>
<gene>
    <name evidence="9 10" type="primary">uxuA</name>
    <name evidence="10" type="ORF">E2R66_12035</name>
</gene>
<dbReference type="OrthoDB" id="9780250at2"/>
<keyword evidence="11" id="KW-1185">Reference proteome</keyword>
<keyword evidence="6 9" id="KW-0408">Iron</keyword>
<dbReference type="Proteomes" id="UP000297540">
    <property type="component" value="Unassembled WGS sequence"/>
</dbReference>
<protein>
    <recommendedName>
        <fullName evidence="5 9">Mannonate dehydratase</fullName>
        <ecNumber evidence="5 9">4.2.1.8</ecNumber>
    </recommendedName>
    <alternativeName>
        <fullName evidence="9">D-mannonate hydro-lyase</fullName>
    </alternativeName>
</protein>
<comment type="function">
    <text evidence="2 9">Catalyzes the dehydration of D-mannonate.</text>
</comment>
<comment type="cofactor">
    <cofactor evidence="9">
        <name>Fe(2+)</name>
        <dbReference type="ChEBI" id="CHEBI:29033"/>
    </cofactor>
    <cofactor evidence="9">
        <name>Mn(2+)</name>
        <dbReference type="ChEBI" id="CHEBI:29035"/>
    </cofactor>
</comment>
<dbReference type="NCBIfam" id="NF003027">
    <property type="entry name" value="PRK03906.1"/>
    <property type="match status" value="1"/>
</dbReference>
<evidence type="ECO:0000256" key="9">
    <source>
        <dbReference type="HAMAP-Rule" id="MF_00106"/>
    </source>
</evidence>
<evidence type="ECO:0000313" key="11">
    <source>
        <dbReference type="Proteomes" id="UP000297540"/>
    </source>
</evidence>
<evidence type="ECO:0000256" key="5">
    <source>
        <dbReference type="ARBA" id="ARBA00012927"/>
    </source>
</evidence>
<dbReference type="UniPathway" id="UPA00246"/>
<dbReference type="Gene3D" id="3.20.20.150">
    <property type="entry name" value="Divalent-metal-dependent TIM barrel enzymes"/>
    <property type="match status" value="1"/>
</dbReference>
<organism evidence="10 11">
    <name type="scientific">Mucilaginibacter psychrotolerans</name>
    <dbReference type="NCBI Taxonomy" id="1524096"/>
    <lineage>
        <taxon>Bacteria</taxon>
        <taxon>Pseudomonadati</taxon>
        <taxon>Bacteroidota</taxon>
        <taxon>Sphingobacteriia</taxon>
        <taxon>Sphingobacteriales</taxon>
        <taxon>Sphingobacteriaceae</taxon>
        <taxon>Mucilaginibacter</taxon>
    </lineage>
</organism>
<sequence>MIPNLKQTFRWFGPNDPVTLRAVRQTGATGIVSALHHIPCGEVWSMDEIRAHQTTIEEGGFDWTVVESVNIHESIKTGASDRDRYIDNYKQTLANLSKVGIGTVCYNFMPVLDWTRTDLDYRLANQASALRFDAVALAAFDLYILEREGAYAEFNADEQLAAKQYLDKLTSNEISLLTNTILAGLPGTDEVFTVEEFKGHLKRFSDVDATKLKENLAYFLRAIIPCAEEHGIKMCIHPDDPPFPILGLPRVVSTEQDLQDVIDAYPSANNGITLCTGSLGARPDNDIPGMIKRLGSHIHFLHLRNVQREADGSFHEADHLGGSTDMFEVMKAVVTEQARRQEVGRYDAEIPMRPDHGHKLLDDFNYNTYPGYSIIGRLKGLAELRGLEMGVKQSLLFLNQVFGIQYKKEGSL</sequence>
<evidence type="ECO:0000256" key="6">
    <source>
        <dbReference type="ARBA" id="ARBA00023004"/>
    </source>
</evidence>
<keyword evidence="8 9" id="KW-0456">Lyase</keyword>
<keyword evidence="7 9" id="KW-0464">Manganese</keyword>
<name>A0A4Y8SFV4_9SPHI</name>
<evidence type="ECO:0000256" key="2">
    <source>
        <dbReference type="ARBA" id="ARBA00002713"/>
    </source>
</evidence>
<dbReference type="EMBL" id="SOZE01000010">
    <property type="protein sequence ID" value="TFF37520.1"/>
    <property type="molecule type" value="Genomic_DNA"/>
</dbReference>
<evidence type="ECO:0000256" key="4">
    <source>
        <dbReference type="ARBA" id="ARBA00007389"/>
    </source>
</evidence>
<dbReference type="PIRSF" id="PIRSF016049">
    <property type="entry name" value="Man_dehyd"/>
    <property type="match status" value="1"/>
</dbReference>
<evidence type="ECO:0000256" key="7">
    <source>
        <dbReference type="ARBA" id="ARBA00023211"/>
    </source>
</evidence>
<dbReference type="SUPFAM" id="SSF51658">
    <property type="entry name" value="Xylose isomerase-like"/>
    <property type="match status" value="1"/>
</dbReference>
<comment type="catalytic activity">
    <reaction evidence="1 9">
        <text>D-mannonate = 2-dehydro-3-deoxy-D-gluconate + H2O</text>
        <dbReference type="Rhea" id="RHEA:20097"/>
        <dbReference type="ChEBI" id="CHEBI:15377"/>
        <dbReference type="ChEBI" id="CHEBI:17767"/>
        <dbReference type="ChEBI" id="CHEBI:57990"/>
        <dbReference type="EC" id="4.2.1.8"/>
    </reaction>
</comment>
<dbReference type="InterPro" id="IPR036237">
    <property type="entry name" value="Xyl_isomerase-like_sf"/>
</dbReference>
<evidence type="ECO:0000256" key="3">
    <source>
        <dbReference type="ARBA" id="ARBA00004892"/>
    </source>
</evidence>
<dbReference type="InterPro" id="IPR004628">
    <property type="entry name" value="Man_deHydtase"/>
</dbReference>
<dbReference type="PANTHER" id="PTHR30387:SF2">
    <property type="entry name" value="MANNONATE DEHYDRATASE"/>
    <property type="match status" value="1"/>
</dbReference>
<dbReference type="GO" id="GO:0008927">
    <property type="term" value="F:mannonate dehydratase activity"/>
    <property type="evidence" value="ECO:0007669"/>
    <property type="project" value="UniProtKB-UniRule"/>
</dbReference>
<dbReference type="HAMAP" id="MF_00106">
    <property type="entry name" value="UxuA"/>
    <property type="match status" value="1"/>
</dbReference>
<reference evidence="10 11" key="1">
    <citation type="journal article" date="2017" name="Int. J. Syst. Evol. Microbiol.">
        <title>Mucilaginibacterpsychrotolerans sp. nov., isolated from peatlands.</title>
        <authorList>
            <person name="Deng Y."/>
            <person name="Shen L."/>
            <person name="Xu B."/>
            <person name="Liu Y."/>
            <person name="Gu Z."/>
            <person name="Liu H."/>
            <person name="Zhou Y."/>
        </authorList>
    </citation>
    <scope>NUCLEOTIDE SEQUENCE [LARGE SCALE GENOMIC DNA]</scope>
    <source>
        <strain evidence="10 11">NH7-4</strain>
    </source>
</reference>
<proteinExistence type="inferred from homology"/>
<evidence type="ECO:0000313" key="10">
    <source>
        <dbReference type="EMBL" id="TFF37520.1"/>
    </source>
</evidence>
<accession>A0A4Y8SFV4</accession>
<comment type="caution">
    <text evidence="10">The sequence shown here is derived from an EMBL/GenBank/DDBJ whole genome shotgun (WGS) entry which is preliminary data.</text>
</comment>
<dbReference type="EC" id="4.2.1.8" evidence="5 9"/>
<dbReference type="Pfam" id="PF03786">
    <property type="entry name" value="UxuA"/>
    <property type="match status" value="1"/>
</dbReference>
<evidence type="ECO:0000256" key="1">
    <source>
        <dbReference type="ARBA" id="ARBA00001794"/>
    </source>
</evidence>
<dbReference type="AlphaFoldDB" id="A0A4Y8SFV4"/>
<comment type="pathway">
    <text evidence="3 9">Carbohydrate metabolism; pentose and glucuronate interconversion.</text>
</comment>
<dbReference type="RefSeq" id="WP_133230933.1">
    <property type="nucleotide sequence ID" value="NZ_SOZE01000010.1"/>
</dbReference>
<dbReference type="PANTHER" id="PTHR30387">
    <property type="entry name" value="MANNONATE DEHYDRATASE"/>
    <property type="match status" value="1"/>
</dbReference>
<dbReference type="GO" id="GO:0030145">
    <property type="term" value="F:manganese ion binding"/>
    <property type="evidence" value="ECO:0007669"/>
    <property type="project" value="TreeGrafter"/>
</dbReference>
<dbReference type="NCBIfam" id="TIGR00695">
    <property type="entry name" value="uxuA"/>
    <property type="match status" value="1"/>
</dbReference>
<dbReference type="GO" id="GO:0042840">
    <property type="term" value="P:D-glucuronate catabolic process"/>
    <property type="evidence" value="ECO:0007669"/>
    <property type="project" value="TreeGrafter"/>
</dbReference>
<dbReference type="GO" id="GO:0008198">
    <property type="term" value="F:ferrous iron binding"/>
    <property type="evidence" value="ECO:0007669"/>
    <property type="project" value="TreeGrafter"/>
</dbReference>